<accession>A0A3G9G3Y1</accession>
<evidence type="ECO:0000259" key="7">
    <source>
        <dbReference type="Pfam" id="PF04321"/>
    </source>
</evidence>
<dbReference type="EMBL" id="AP018827">
    <property type="protein sequence ID" value="BBF81376.1"/>
    <property type="molecule type" value="Genomic_DNA"/>
</dbReference>
<dbReference type="OrthoDB" id="9803892at2"/>
<dbReference type="InterPro" id="IPR029903">
    <property type="entry name" value="RmlD-like-bd"/>
</dbReference>
<dbReference type="NCBIfam" id="TIGR01214">
    <property type="entry name" value="rmlD"/>
    <property type="match status" value="1"/>
</dbReference>
<comment type="pathway">
    <text evidence="1 6">Carbohydrate biosynthesis; dTDP-L-rhamnose biosynthesis.</text>
</comment>
<protein>
    <recommendedName>
        <fullName evidence="4 6">dTDP-4-dehydrorhamnose reductase</fullName>
        <ecNumber evidence="3 6">1.1.1.133</ecNumber>
    </recommendedName>
</protein>
<evidence type="ECO:0000256" key="1">
    <source>
        <dbReference type="ARBA" id="ARBA00004781"/>
    </source>
</evidence>
<sequence length="294" mass="31567">MRLLVTGKEGQVVTAIKQQAADKGIEIVTLGRPEADLADPESLYAPVIEAKPDVIVSAAAYTAVDKAESEAEIAEAVNGKAPGVLARAAKALNVPILHISTDYVFAGDKTDFYVESDETGPTSVYGLTKLHGEQAVAAETDNHVVLRTAWVYSPFGNNFVKTMLRLSETRDELNVVADQQGCPTSALEIARAVLEIAERVSSDADPKLRGIFHLTAQGEANWAQFAQAIFKGQQERGGKAMTVNPIPSSQYPTPAKRPANSRLSGDKLAVAYGIKLDPWEKSLDECLTALFSNK</sequence>
<dbReference type="Gene3D" id="3.40.50.720">
    <property type="entry name" value="NAD(P)-binding Rossmann-like Domain"/>
    <property type="match status" value="1"/>
</dbReference>
<proteinExistence type="inferred from homology"/>
<dbReference type="GO" id="GO:0019305">
    <property type="term" value="P:dTDP-rhamnose biosynthetic process"/>
    <property type="evidence" value="ECO:0007669"/>
    <property type="project" value="UniProtKB-UniPathway"/>
</dbReference>
<dbReference type="RefSeq" id="WP_126422417.1">
    <property type="nucleotide sequence ID" value="NZ_AP018827.1"/>
</dbReference>
<comment type="similarity">
    <text evidence="2 6">Belongs to the dTDP-4-dehydrorhamnose reductase family.</text>
</comment>
<dbReference type="Proteomes" id="UP000278756">
    <property type="component" value="Chromosome 1"/>
</dbReference>
<evidence type="ECO:0000256" key="5">
    <source>
        <dbReference type="ARBA" id="ARBA00048200"/>
    </source>
</evidence>
<dbReference type="EC" id="1.1.1.133" evidence="3 6"/>
<evidence type="ECO:0000313" key="9">
    <source>
        <dbReference type="Proteomes" id="UP000278756"/>
    </source>
</evidence>
<dbReference type="PANTHER" id="PTHR10491">
    <property type="entry name" value="DTDP-4-DEHYDRORHAMNOSE REDUCTASE"/>
    <property type="match status" value="1"/>
</dbReference>
<organism evidence="8 9">
    <name type="scientific">Asticcacaulis excentricus</name>
    <dbReference type="NCBI Taxonomy" id="78587"/>
    <lineage>
        <taxon>Bacteria</taxon>
        <taxon>Pseudomonadati</taxon>
        <taxon>Pseudomonadota</taxon>
        <taxon>Alphaproteobacteria</taxon>
        <taxon>Caulobacterales</taxon>
        <taxon>Caulobacteraceae</taxon>
        <taxon>Asticcacaulis</taxon>
    </lineage>
</organism>
<feature type="domain" description="RmlD-like substrate binding" evidence="7">
    <location>
        <begin position="1"/>
        <end position="289"/>
    </location>
</feature>
<reference evidence="9" key="1">
    <citation type="journal article" date="2017" name="Biotechnol. Biofuels">
        <title>Evaluation of environmental bacterial communities as a factor affecting the growth of duckweed Lemna minor.</title>
        <authorList>
            <person name="Ishizawa H."/>
            <person name="Kuroda M."/>
            <person name="Morikawa M."/>
            <person name="Ike M."/>
        </authorList>
    </citation>
    <scope>NUCLEOTIDE SEQUENCE [LARGE SCALE GENOMIC DNA]</scope>
    <source>
        <strain evidence="9">M6</strain>
    </source>
</reference>
<dbReference type="SUPFAM" id="SSF51735">
    <property type="entry name" value="NAD(P)-binding Rossmann-fold domains"/>
    <property type="match status" value="1"/>
</dbReference>
<evidence type="ECO:0000256" key="6">
    <source>
        <dbReference type="RuleBase" id="RU364082"/>
    </source>
</evidence>
<dbReference type="Pfam" id="PF04321">
    <property type="entry name" value="RmlD_sub_bind"/>
    <property type="match status" value="1"/>
</dbReference>
<dbReference type="GO" id="GO:0008831">
    <property type="term" value="F:dTDP-4-dehydrorhamnose reductase activity"/>
    <property type="evidence" value="ECO:0007669"/>
    <property type="project" value="UniProtKB-EC"/>
</dbReference>
<evidence type="ECO:0000256" key="2">
    <source>
        <dbReference type="ARBA" id="ARBA00010944"/>
    </source>
</evidence>
<name>A0A3G9G3Y1_9CAUL</name>
<dbReference type="CDD" id="cd05254">
    <property type="entry name" value="dTDP_HR_like_SDR_e"/>
    <property type="match status" value="1"/>
</dbReference>
<dbReference type="PANTHER" id="PTHR10491:SF4">
    <property type="entry name" value="METHIONINE ADENOSYLTRANSFERASE 2 SUBUNIT BETA"/>
    <property type="match status" value="1"/>
</dbReference>
<keyword evidence="6" id="KW-0521">NADP</keyword>
<dbReference type="AlphaFoldDB" id="A0A3G9G3Y1"/>
<comment type="cofactor">
    <cofactor evidence="6">
        <name>Mg(2+)</name>
        <dbReference type="ChEBI" id="CHEBI:18420"/>
    </cofactor>
    <text evidence="6">Binds 1 Mg(2+) ion per monomer.</text>
</comment>
<comment type="function">
    <text evidence="6">Catalyzes the reduction of dTDP-6-deoxy-L-lyxo-4-hexulose to yield dTDP-L-rhamnose.</text>
</comment>
<evidence type="ECO:0000256" key="4">
    <source>
        <dbReference type="ARBA" id="ARBA00017099"/>
    </source>
</evidence>
<evidence type="ECO:0000256" key="3">
    <source>
        <dbReference type="ARBA" id="ARBA00012929"/>
    </source>
</evidence>
<reference evidence="9" key="2">
    <citation type="journal article" date="2017" name="Plant Physiol. Biochem.">
        <title>Differential oxidative and antioxidative response of duckweed Lemna minor toward plant growth promoting/inhibiting bacteria.</title>
        <authorList>
            <person name="Ishizawa H."/>
            <person name="Kuroda M."/>
            <person name="Morikawa M."/>
            <person name="Ike M."/>
        </authorList>
    </citation>
    <scope>NUCLEOTIDE SEQUENCE [LARGE SCALE GENOMIC DNA]</scope>
    <source>
        <strain evidence="9">M6</strain>
    </source>
</reference>
<gene>
    <name evidence="8" type="ORF">EM6_1974</name>
</gene>
<dbReference type="InterPro" id="IPR036291">
    <property type="entry name" value="NAD(P)-bd_dom_sf"/>
</dbReference>
<dbReference type="UniPathway" id="UPA00124"/>
<keyword evidence="6 8" id="KW-0560">Oxidoreductase</keyword>
<dbReference type="InterPro" id="IPR005913">
    <property type="entry name" value="dTDP_dehydrorham_reduct"/>
</dbReference>
<evidence type="ECO:0000313" key="8">
    <source>
        <dbReference type="EMBL" id="BBF81376.1"/>
    </source>
</evidence>
<dbReference type="Gene3D" id="3.90.25.10">
    <property type="entry name" value="UDP-galactose 4-epimerase, domain 1"/>
    <property type="match status" value="1"/>
</dbReference>
<comment type="catalytic activity">
    <reaction evidence="5 6">
        <text>dTDP-beta-L-rhamnose + NADP(+) = dTDP-4-dehydro-beta-L-rhamnose + NADPH + H(+)</text>
        <dbReference type="Rhea" id="RHEA:21796"/>
        <dbReference type="ChEBI" id="CHEBI:15378"/>
        <dbReference type="ChEBI" id="CHEBI:57510"/>
        <dbReference type="ChEBI" id="CHEBI:57783"/>
        <dbReference type="ChEBI" id="CHEBI:58349"/>
        <dbReference type="ChEBI" id="CHEBI:62830"/>
        <dbReference type="EC" id="1.1.1.133"/>
    </reaction>
</comment>